<keyword evidence="2" id="KW-0902">Two-component regulatory system</keyword>
<dbReference type="InterPro" id="IPR036388">
    <property type="entry name" value="WH-like_DNA-bd_sf"/>
</dbReference>
<dbReference type="SMART" id="SM00448">
    <property type="entry name" value="REC"/>
    <property type="match status" value="1"/>
</dbReference>
<feature type="DNA-binding region" description="OmpR/PhoB-type" evidence="7">
    <location>
        <begin position="130"/>
        <end position="235"/>
    </location>
</feature>
<evidence type="ECO:0000256" key="4">
    <source>
        <dbReference type="ARBA" id="ARBA00023125"/>
    </source>
</evidence>
<dbReference type="PROSITE" id="PS51755">
    <property type="entry name" value="OMPR_PHOB"/>
    <property type="match status" value="1"/>
</dbReference>
<evidence type="ECO:0000256" key="6">
    <source>
        <dbReference type="PROSITE-ProRule" id="PRU00169"/>
    </source>
</evidence>
<reference evidence="10" key="1">
    <citation type="journal article" date="2020" name="mSystems">
        <title>Genome- and Community-Level Interaction Insights into Carbon Utilization and Element Cycling Functions of Hydrothermarchaeota in Hydrothermal Sediment.</title>
        <authorList>
            <person name="Zhou Z."/>
            <person name="Liu Y."/>
            <person name="Xu W."/>
            <person name="Pan J."/>
            <person name="Luo Z.H."/>
            <person name="Li M."/>
        </authorList>
    </citation>
    <scope>NUCLEOTIDE SEQUENCE [LARGE SCALE GENOMIC DNA]</scope>
    <source>
        <strain evidence="10">SpSt-556</strain>
    </source>
</reference>
<dbReference type="InterPro" id="IPR001789">
    <property type="entry name" value="Sig_transdc_resp-reg_receiver"/>
</dbReference>
<dbReference type="Pfam" id="PF00486">
    <property type="entry name" value="Trans_reg_C"/>
    <property type="match status" value="1"/>
</dbReference>
<sequence>MSSTKTGRKLKILLVDDDADTRQLVTMIIEKAGHKIQTAGHGQAALTLLEHETFDIILLDIMMPEIDGLNVLESIRRVSTAPVIMLTALSDAGIMEQSYFMGADDYIVKPFAMSKLLERIDRVARTLPPQETPTPSGWSSNYQLNLDNNTLVRGGIMIDLNPTEARLLSCLMDNVYSEVPILTLYEAGWGGEVLPQRTVQALVENTIRSLQNKLEEDPQNPQLIARTENGFCFIPEG</sequence>
<dbReference type="Gene3D" id="3.40.50.2300">
    <property type="match status" value="1"/>
</dbReference>
<dbReference type="GO" id="GO:0000976">
    <property type="term" value="F:transcription cis-regulatory region binding"/>
    <property type="evidence" value="ECO:0007669"/>
    <property type="project" value="TreeGrafter"/>
</dbReference>
<dbReference type="InterPro" id="IPR039420">
    <property type="entry name" value="WalR-like"/>
</dbReference>
<evidence type="ECO:0000256" key="1">
    <source>
        <dbReference type="ARBA" id="ARBA00022553"/>
    </source>
</evidence>
<dbReference type="FunFam" id="3.40.50.2300:FF:000001">
    <property type="entry name" value="DNA-binding response regulator PhoB"/>
    <property type="match status" value="1"/>
</dbReference>
<evidence type="ECO:0000259" key="9">
    <source>
        <dbReference type="PROSITE" id="PS51755"/>
    </source>
</evidence>
<dbReference type="Gene3D" id="1.10.10.10">
    <property type="entry name" value="Winged helix-like DNA-binding domain superfamily/Winged helix DNA-binding domain"/>
    <property type="match status" value="1"/>
</dbReference>
<dbReference type="AlphaFoldDB" id="A0A7C4PYE4"/>
<feature type="domain" description="Response regulatory" evidence="8">
    <location>
        <begin position="11"/>
        <end position="124"/>
    </location>
</feature>
<dbReference type="CDD" id="cd17574">
    <property type="entry name" value="REC_OmpR"/>
    <property type="match status" value="1"/>
</dbReference>
<evidence type="ECO:0000313" key="10">
    <source>
        <dbReference type="EMBL" id="HGS88025.1"/>
    </source>
</evidence>
<dbReference type="SUPFAM" id="SSF52172">
    <property type="entry name" value="CheY-like"/>
    <property type="match status" value="1"/>
</dbReference>
<organism evidence="10">
    <name type="scientific">Bellilinea caldifistulae</name>
    <dbReference type="NCBI Taxonomy" id="360411"/>
    <lineage>
        <taxon>Bacteria</taxon>
        <taxon>Bacillati</taxon>
        <taxon>Chloroflexota</taxon>
        <taxon>Anaerolineae</taxon>
        <taxon>Anaerolineales</taxon>
        <taxon>Anaerolineaceae</taxon>
        <taxon>Bellilinea</taxon>
    </lineage>
</organism>
<accession>A0A7C4PYE4</accession>
<dbReference type="GO" id="GO:0000156">
    <property type="term" value="F:phosphorelay response regulator activity"/>
    <property type="evidence" value="ECO:0007669"/>
    <property type="project" value="TreeGrafter"/>
</dbReference>
<evidence type="ECO:0000259" key="8">
    <source>
        <dbReference type="PROSITE" id="PS50110"/>
    </source>
</evidence>
<dbReference type="InterPro" id="IPR001867">
    <property type="entry name" value="OmpR/PhoB-type_DNA-bd"/>
</dbReference>
<evidence type="ECO:0000256" key="5">
    <source>
        <dbReference type="ARBA" id="ARBA00023163"/>
    </source>
</evidence>
<dbReference type="GO" id="GO:0005829">
    <property type="term" value="C:cytosol"/>
    <property type="evidence" value="ECO:0007669"/>
    <property type="project" value="TreeGrafter"/>
</dbReference>
<dbReference type="PANTHER" id="PTHR48111:SF21">
    <property type="entry name" value="DNA-BINDING DUAL MASTER TRANSCRIPTIONAL REGULATOR RPAA"/>
    <property type="match status" value="1"/>
</dbReference>
<keyword evidence="5" id="KW-0804">Transcription</keyword>
<dbReference type="PANTHER" id="PTHR48111">
    <property type="entry name" value="REGULATOR OF RPOS"/>
    <property type="match status" value="1"/>
</dbReference>
<feature type="modified residue" description="4-aspartylphosphate" evidence="6">
    <location>
        <position position="60"/>
    </location>
</feature>
<comment type="caution">
    <text evidence="10">The sequence shown here is derived from an EMBL/GenBank/DDBJ whole genome shotgun (WGS) entry which is preliminary data.</text>
</comment>
<evidence type="ECO:0000256" key="7">
    <source>
        <dbReference type="PROSITE-ProRule" id="PRU01091"/>
    </source>
</evidence>
<feature type="domain" description="OmpR/PhoB-type" evidence="9">
    <location>
        <begin position="130"/>
        <end position="235"/>
    </location>
</feature>
<evidence type="ECO:0000256" key="3">
    <source>
        <dbReference type="ARBA" id="ARBA00023015"/>
    </source>
</evidence>
<gene>
    <name evidence="10" type="ORF">ENT17_10450</name>
</gene>
<dbReference type="InterPro" id="IPR011006">
    <property type="entry name" value="CheY-like_superfamily"/>
</dbReference>
<dbReference type="PROSITE" id="PS50110">
    <property type="entry name" value="RESPONSE_REGULATORY"/>
    <property type="match status" value="1"/>
</dbReference>
<evidence type="ECO:0000256" key="2">
    <source>
        <dbReference type="ARBA" id="ARBA00023012"/>
    </source>
</evidence>
<dbReference type="GO" id="GO:0006355">
    <property type="term" value="P:regulation of DNA-templated transcription"/>
    <property type="evidence" value="ECO:0007669"/>
    <property type="project" value="InterPro"/>
</dbReference>
<keyword evidence="4 7" id="KW-0238">DNA-binding</keyword>
<dbReference type="EMBL" id="DSXR01000103">
    <property type="protein sequence ID" value="HGS88025.1"/>
    <property type="molecule type" value="Genomic_DNA"/>
</dbReference>
<dbReference type="GO" id="GO:0032993">
    <property type="term" value="C:protein-DNA complex"/>
    <property type="evidence" value="ECO:0007669"/>
    <property type="project" value="TreeGrafter"/>
</dbReference>
<keyword evidence="3" id="KW-0805">Transcription regulation</keyword>
<dbReference type="Pfam" id="PF00072">
    <property type="entry name" value="Response_reg"/>
    <property type="match status" value="1"/>
</dbReference>
<protein>
    <submittedName>
        <fullName evidence="10">Response regulator transcription factor</fullName>
    </submittedName>
</protein>
<keyword evidence="1 6" id="KW-0597">Phosphoprotein</keyword>
<proteinExistence type="predicted"/>
<name>A0A7C4PYE4_9CHLR</name>